<comment type="catalytic activity">
    <reaction evidence="1">
        <text>ATP + protein L-histidine = ADP + protein N-phospho-L-histidine.</text>
        <dbReference type="EC" id="2.7.13.3"/>
    </reaction>
</comment>
<dbReference type="InterPro" id="IPR036097">
    <property type="entry name" value="HisK_dim/P_sf"/>
</dbReference>
<dbReference type="InterPro" id="IPR004358">
    <property type="entry name" value="Sig_transdc_His_kin-like_C"/>
</dbReference>
<dbReference type="SUPFAM" id="SSF55781">
    <property type="entry name" value="GAF domain-like"/>
    <property type="match status" value="2"/>
</dbReference>
<evidence type="ECO:0000313" key="7">
    <source>
        <dbReference type="EMBL" id="KST62865.1"/>
    </source>
</evidence>
<gene>
    <name evidence="7" type="ORF">BC008_11020</name>
    <name evidence="8" type="ORF">BC008_11305</name>
</gene>
<evidence type="ECO:0000256" key="3">
    <source>
        <dbReference type="ARBA" id="ARBA00022553"/>
    </source>
</evidence>
<dbReference type="GO" id="GO:0000155">
    <property type="term" value="F:phosphorelay sensor kinase activity"/>
    <property type="evidence" value="ECO:0007669"/>
    <property type="project" value="InterPro"/>
</dbReference>
<evidence type="ECO:0000259" key="6">
    <source>
        <dbReference type="PROSITE" id="PS50109"/>
    </source>
</evidence>
<evidence type="ECO:0000256" key="2">
    <source>
        <dbReference type="ARBA" id="ARBA00012438"/>
    </source>
</evidence>
<dbReference type="Gene3D" id="3.30.450.40">
    <property type="match status" value="2"/>
</dbReference>
<feature type="domain" description="Histidine kinase" evidence="6">
    <location>
        <begin position="458"/>
        <end position="681"/>
    </location>
</feature>
<dbReference type="InterPro" id="IPR003594">
    <property type="entry name" value="HATPase_dom"/>
</dbReference>
<sequence length="691" mass="77956">MGSLSKSVPGRKKRLSSLPQYSDELDIDRQHKYRVKLMLHEQYDAHQLAQKINQSIANSPTPEEMLQEIAELLGLAFKVDCCCLVTVTNGSTGETITANWCAPKDLDLPQANEILSSDQWEKHELVFASEPPKIEDINSINNTLAIAHGHLPLPIKSVLVIPTRFGGKIDGVVFLIKSQPYEWKDSEKELLRAIESSCAIAFSQVAQIQLIASQKKYVETCALHQSLIQQLTILSRSNLELNQMLQSAIAATAEALEADRGLLISLKYTNPLFRWNRSKENIPKAKARIVGKWSKNLDNIVIEQSESAEDGSYWLKDCGLSRRAFSDSGKAVVINNNSDRRRGDTSGIAPVFALDVLPALLLVPLESQGRVLGFMALQQSVARCWKPAELNMVEMVCAQLSNAIIQNQTLRQVRALVDERTDKLQGSLEVQAKLYERTRQYVKQLAELNELKDEFLSNMSDRLRYPLTNMRMALRNLRQKGIDPERQARYLNILEEECTKEIDLINDLLTLQKLETHQERPQLESIDLNTKIQDITERFKKKLSDKGLEILFELPADSLELQTEIESFERILTELLSNVCKYSEPDTKVELQAEHQISDSTDKISIKIINVGRGISQEEATYIFDKFRRGKGRWTPGTGLGLALVKSYVQHLNGTIAVDSSEIPNSELSKICFTLTLPQFAEETEPPNESN</sequence>
<dbReference type="InterPro" id="IPR003661">
    <property type="entry name" value="HisK_dim/P_dom"/>
</dbReference>
<dbReference type="Gene3D" id="3.30.565.10">
    <property type="entry name" value="Histidine kinase-like ATPase, C-terminal domain"/>
    <property type="match status" value="1"/>
</dbReference>
<dbReference type="CDD" id="cd00082">
    <property type="entry name" value="HisKA"/>
    <property type="match status" value="1"/>
</dbReference>
<dbReference type="SUPFAM" id="SSF55874">
    <property type="entry name" value="ATPase domain of HSP90 chaperone/DNA topoisomerase II/histidine kinase"/>
    <property type="match status" value="1"/>
</dbReference>
<dbReference type="Pfam" id="PF01590">
    <property type="entry name" value="GAF"/>
    <property type="match status" value="2"/>
</dbReference>
<keyword evidence="9" id="KW-1185">Reference proteome</keyword>
<keyword evidence="4" id="KW-0808">Transferase</keyword>
<dbReference type="SMART" id="SM00387">
    <property type="entry name" value="HATPase_c"/>
    <property type="match status" value="1"/>
</dbReference>
<evidence type="ECO:0000313" key="9">
    <source>
        <dbReference type="Proteomes" id="UP000053372"/>
    </source>
</evidence>
<name>A0A0V7ZEF8_9CYAN</name>
<dbReference type="EMBL" id="LMTZ01000149">
    <property type="protein sequence ID" value="KST62865.1"/>
    <property type="molecule type" value="Genomic_DNA"/>
</dbReference>
<dbReference type="PANTHER" id="PTHR43547:SF2">
    <property type="entry name" value="HYBRID SIGNAL TRANSDUCTION HISTIDINE KINASE C"/>
    <property type="match status" value="1"/>
</dbReference>
<accession>A0A0V7ZEF8</accession>
<dbReference type="InterPro" id="IPR036890">
    <property type="entry name" value="HATPase_C_sf"/>
</dbReference>
<protein>
    <recommendedName>
        <fullName evidence="2">histidine kinase</fullName>
        <ecNumber evidence="2">2.7.13.3</ecNumber>
    </recommendedName>
</protein>
<evidence type="ECO:0000313" key="8">
    <source>
        <dbReference type="EMBL" id="KST62918.1"/>
    </source>
</evidence>
<comment type="caution">
    <text evidence="7">The sequence shown here is derived from an EMBL/GenBank/DDBJ whole genome shotgun (WGS) entry which is preliminary data.</text>
</comment>
<dbReference type="InterPro" id="IPR005467">
    <property type="entry name" value="His_kinase_dom"/>
</dbReference>
<keyword evidence="3" id="KW-0597">Phosphoprotein</keyword>
<dbReference type="Gene3D" id="1.10.287.130">
    <property type="match status" value="1"/>
</dbReference>
<dbReference type="SMART" id="SM00065">
    <property type="entry name" value="GAF"/>
    <property type="match status" value="2"/>
</dbReference>
<dbReference type="RefSeq" id="WP_027841735.1">
    <property type="nucleotide sequence ID" value="NZ_LMTZ01000148.1"/>
</dbReference>
<dbReference type="Proteomes" id="UP000053372">
    <property type="component" value="Unassembled WGS sequence"/>
</dbReference>
<dbReference type="Pfam" id="PF00512">
    <property type="entry name" value="HisKA"/>
    <property type="match status" value="1"/>
</dbReference>
<proteinExistence type="predicted"/>
<dbReference type="EC" id="2.7.13.3" evidence="2"/>
<keyword evidence="4" id="KW-0418">Kinase</keyword>
<dbReference type="OrthoDB" id="567974at2"/>
<evidence type="ECO:0000256" key="5">
    <source>
        <dbReference type="ARBA" id="ARBA00023012"/>
    </source>
</evidence>
<dbReference type="PROSITE" id="PS50109">
    <property type="entry name" value="HIS_KIN"/>
    <property type="match status" value="1"/>
</dbReference>
<dbReference type="EMBL" id="LMTZ01000148">
    <property type="protein sequence ID" value="KST62918.1"/>
    <property type="molecule type" value="Genomic_DNA"/>
</dbReference>
<dbReference type="AlphaFoldDB" id="A0A0V7ZEF8"/>
<reference evidence="7 9" key="1">
    <citation type="journal article" date="2015" name="Genome Announc.">
        <title>Draft Genome of the Euendolithic (true boring) Cyanobacterium Mastigocoleus testarum strain BC008.</title>
        <authorList>
            <person name="Guida B.S."/>
            <person name="Garcia-Pichel F."/>
        </authorList>
    </citation>
    <scope>NUCLEOTIDE SEQUENCE [LARGE SCALE GENOMIC DNA]</scope>
    <source>
        <strain evidence="7 9">BC008</strain>
    </source>
</reference>
<dbReference type="PANTHER" id="PTHR43547">
    <property type="entry name" value="TWO-COMPONENT HISTIDINE KINASE"/>
    <property type="match status" value="1"/>
</dbReference>
<keyword evidence="5" id="KW-0902">Two-component regulatory system</keyword>
<dbReference type="InterPro" id="IPR029016">
    <property type="entry name" value="GAF-like_dom_sf"/>
</dbReference>
<dbReference type="PRINTS" id="PR00344">
    <property type="entry name" value="BCTRLSENSOR"/>
</dbReference>
<evidence type="ECO:0000256" key="1">
    <source>
        <dbReference type="ARBA" id="ARBA00000085"/>
    </source>
</evidence>
<dbReference type="Pfam" id="PF02518">
    <property type="entry name" value="HATPase_c"/>
    <property type="match status" value="1"/>
</dbReference>
<organism evidence="7 9">
    <name type="scientific">Mastigocoleus testarum BC008</name>
    <dbReference type="NCBI Taxonomy" id="371196"/>
    <lineage>
        <taxon>Bacteria</taxon>
        <taxon>Bacillati</taxon>
        <taxon>Cyanobacteriota</taxon>
        <taxon>Cyanophyceae</taxon>
        <taxon>Nostocales</taxon>
        <taxon>Hapalosiphonaceae</taxon>
        <taxon>Mastigocoleus</taxon>
    </lineage>
</organism>
<evidence type="ECO:0000256" key="4">
    <source>
        <dbReference type="ARBA" id="ARBA00022777"/>
    </source>
</evidence>
<dbReference type="SMART" id="SM00388">
    <property type="entry name" value="HisKA"/>
    <property type="match status" value="1"/>
</dbReference>
<dbReference type="SUPFAM" id="SSF47384">
    <property type="entry name" value="Homodimeric domain of signal transducing histidine kinase"/>
    <property type="match status" value="1"/>
</dbReference>
<dbReference type="InterPro" id="IPR003018">
    <property type="entry name" value="GAF"/>
</dbReference>